<name>A0ABM1ZET6_AEDAL</name>
<dbReference type="PROSITE" id="PS01282">
    <property type="entry name" value="BIR_REPEAT_1"/>
    <property type="match status" value="1"/>
</dbReference>
<protein>
    <recommendedName>
        <fullName evidence="5">RING-type domain-containing protein</fullName>
    </recommendedName>
</protein>
<evidence type="ECO:0000313" key="7">
    <source>
        <dbReference type="Proteomes" id="UP000069940"/>
    </source>
</evidence>
<keyword evidence="7" id="KW-1185">Reference proteome</keyword>
<organism evidence="6 7">
    <name type="scientific">Aedes albopictus</name>
    <name type="common">Asian tiger mosquito</name>
    <name type="synonym">Stegomyia albopicta</name>
    <dbReference type="NCBI Taxonomy" id="7160"/>
    <lineage>
        <taxon>Eukaryota</taxon>
        <taxon>Metazoa</taxon>
        <taxon>Ecdysozoa</taxon>
        <taxon>Arthropoda</taxon>
        <taxon>Hexapoda</taxon>
        <taxon>Insecta</taxon>
        <taxon>Pterygota</taxon>
        <taxon>Neoptera</taxon>
        <taxon>Endopterygota</taxon>
        <taxon>Diptera</taxon>
        <taxon>Nematocera</taxon>
        <taxon>Culicoidea</taxon>
        <taxon>Culicidae</taxon>
        <taxon>Culicinae</taxon>
        <taxon>Aedini</taxon>
        <taxon>Aedes</taxon>
        <taxon>Stegomyia</taxon>
    </lineage>
</organism>
<dbReference type="EnsemblMetazoa" id="AALFPA23_017768.R26034">
    <property type="protein sequence ID" value="AALFPA23_017768.P26034"/>
    <property type="gene ID" value="AALFPA23_017768"/>
</dbReference>
<evidence type="ECO:0000256" key="2">
    <source>
        <dbReference type="ARBA" id="ARBA00022771"/>
    </source>
</evidence>
<keyword evidence="2 4" id="KW-0863">Zinc-finger</keyword>
<dbReference type="SUPFAM" id="SSF57924">
    <property type="entry name" value="Inhibitor of apoptosis (IAP) repeat"/>
    <property type="match status" value="3"/>
</dbReference>
<sequence>MNVEVNRVRTYRRWEDTEWVMEDAFEVHLARAGFYATEQYLNVKCHFCGVTIFVGNSVSNIESKHRELSPNCAFLLHPDRTDNVRSFDADELKREEHRLATYVNWPVSHISPSSLAKAGFYYTYNADQVKCAWCEGVIGQWEIGDDPFVEHQKFFPNCVKVISSSISSNPVLDSSIGIQPVKSPYAPQFSSLDSRIRSFENWTTGHIQDPERLAQAGFYYLGRADEVHCFYCDGGLRFWLADDDPWFEHARCFPKCQFVQLVKGQLFIENVQSQIKNTSTNQQQQMQASGQAVVTMSLDEALATEPVQLALSMGLNAGRIRAVTKRQLESSGQPYADTQALIEAVLDGQIQDEELEPSTSSRMDRRIENEVSRLLWTAISSTAGPNLSSFSSTFSTPSPSFDSAPASDGEVVVGADALSPPSTSSIANHNDTTSTAVKCNNVPESLAQMAAAARPTEATEIDKTLRLEEENKRLKDARECKICMADEVGVVFCPCGHLVSCVQCAPAVTNCPVCRAVIKGRVRTFLS</sequence>
<reference evidence="7" key="1">
    <citation type="journal article" date="2015" name="Proc. Natl. Acad. Sci. U.S.A.">
        <title>Genome sequence of the Asian Tiger mosquito, Aedes albopictus, reveals insights into its biology, genetics, and evolution.</title>
        <authorList>
            <person name="Chen X.G."/>
            <person name="Jiang X."/>
            <person name="Gu J."/>
            <person name="Xu M."/>
            <person name="Wu Y."/>
            <person name="Deng Y."/>
            <person name="Zhang C."/>
            <person name="Bonizzoni M."/>
            <person name="Dermauw W."/>
            <person name="Vontas J."/>
            <person name="Armbruster P."/>
            <person name="Huang X."/>
            <person name="Yang Y."/>
            <person name="Zhang H."/>
            <person name="He W."/>
            <person name="Peng H."/>
            <person name="Liu Y."/>
            <person name="Wu K."/>
            <person name="Chen J."/>
            <person name="Lirakis M."/>
            <person name="Topalis P."/>
            <person name="Van Leeuwen T."/>
            <person name="Hall A.B."/>
            <person name="Jiang X."/>
            <person name="Thorpe C."/>
            <person name="Mueller R.L."/>
            <person name="Sun C."/>
            <person name="Waterhouse R.M."/>
            <person name="Yan G."/>
            <person name="Tu Z.J."/>
            <person name="Fang X."/>
            <person name="James A.A."/>
        </authorList>
    </citation>
    <scope>NUCLEOTIDE SEQUENCE [LARGE SCALE GENOMIC DNA]</scope>
    <source>
        <strain evidence="7">Foshan</strain>
    </source>
</reference>
<evidence type="ECO:0000313" key="6">
    <source>
        <dbReference type="EnsemblMetazoa" id="AALFPA23_017768.P26034"/>
    </source>
</evidence>
<dbReference type="Proteomes" id="UP000069940">
    <property type="component" value="Unassembled WGS sequence"/>
</dbReference>
<dbReference type="Gene3D" id="1.10.533.10">
    <property type="entry name" value="Death Domain, Fas"/>
    <property type="match status" value="1"/>
</dbReference>
<evidence type="ECO:0000256" key="1">
    <source>
        <dbReference type="ARBA" id="ARBA00006672"/>
    </source>
</evidence>
<dbReference type="PROSITE" id="PS50143">
    <property type="entry name" value="BIR_REPEAT_2"/>
    <property type="match status" value="3"/>
</dbReference>
<dbReference type="InterPro" id="IPR001370">
    <property type="entry name" value="BIR_rpt"/>
</dbReference>
<dbReference type="GeneID" id="109402332"/>
<accession>A0ABM1ZET6</accession>
<dbReference type="Gene3D" id="1.10.8.10">
    <property type="entry name" value="DNA helicase RuvA subunit, C-terminal domain"/>
    <property type="match status" value="1"/>
</dbReference>
<comment type="similarity">
    <text evidence="1">Belongs to the IAP family.</text>
</comment>
<evidence type="ECO:0000256" key="3">
    <source>
        <dbReference type="ARBA" id="ARBA00022833"/>
    </source>
</evidence>
<keyword evidence="3" id="KW-0862">Zinc</keyword>
<dbReference type="PANTHER" id="PTHR10044:SF139">
    <property type="entry name" value="DEATH-ASSOCIATED INHIBITOR OF APOPTOSIS 2"/>
    <property type="match status" value="1"/>
</dbReference>
<dbReference type="Gene3D" id="1.10.1170.10">
    <property type="entry name" value="Inhibitor Of Apoptosis Protein (2mihbC-IAP-1), Chain A"/>
    <property type="match status" value="3"/>
</dbReference>
<dbReference type="CDD" id="cd14321">
    <property type="entry name" value="UBA_IAPs"/>
    <property type="match status" value="1"/>
</dbReference>
<evidence type="ECO:0000259" key="5">
    <source>
        <dbReference type="PROSITE" id="PS50089"/>
    </source>
</evidence>
<reference evidence="6" key="2">
    <citation type="submission" date="2025-05" db="UniProtKB">
        <authorList>
            <consortium name="EnsemblMetazoa"/>
        </authorList>
    </citation>
    <scope>IDENTIFICATION</scope>
    <source>
        <strain evidence="6">Foshan</strain>
    </source>
</reference>
<dbReference type="InterPro" id="IPR050784">
    <property type="entry name" value="IAP"/>
</dbReference>
<dbReference type="InterPro" id="IPR001841">
    <property type="entry name" value="Znf_RING"/>
</dbReference>
<dbReference type="InterPro" id="IPR011029">
    <property type="entry name" value="DEATH-like_dom_sf"/>
</dbReference>
<feature type="domain" description="RING-type" evidence="5">
    <location>
        <begin position="480"/>
        <end position="515"/>
    </location>
</feature>
<dbReference type="RefSeq" id="XP_019530543.3">
    <property type="nucleotide sequence ID" value="XM_019674998.3"/>
</dbReference>
<dbReference type="CDD" id="cd00022">
    <property type="entry name" value="BIR"/>
    <property type="match status" value="2"/>
</dbReference>
<proteinExistence type="inferred from homology"/>
<dbReference type="SMART" id="SM00238">
    <property type="entry name" value="BIR"/>
    <property type="match status" value="3"/>
</dbReference>
<dbReference type="Pfam" id="PF13920">
    <property type="entry name" value="zf-C3HC4_3"/>
    <property type="match status" value="1"/>
</dbReference>
<dbReference type="CDD" id="cd16713">
    <property type="entry name" value="RING-HC_BIRC2_3_7"/>
    <property type="match status" value="1"/>
</dbReference>
<keyword evidence="2 4" id="KW-0479">Metal-binding</keyword>
<dbReference type="PROSITE" id="PS50089">
    <property type="entry name" value="ZF_RING_2"/>
    <property type="match status" value="1"/>
</dbReference>
<dbReference type="Pfam" id="PF00653">
    <property type="entry name" value="BIR"/>
    <property type="match status" value="3"/>
</dbReference>
<dbReference type="PANTHER" id="PTHR10044">
    <property type="entry name" value="INHIBITOR OF APOPTOSIS"/>
    <property type="match status" value="1"/>
</dbReference>
<evidence type="ECO:0000256" key="4">
    <source>
        <dbReference type="PROSITE-ProRule" id="PRU00175"/>
    </source>
</evidence>